<dbReference type="CDD" id="cd00146">
    <property type="entry name" value="PKD"/>
    <property type="match status" value="1"/>
</dbReference>
<dbReference type="SUPFAM" id="SSF103647">
    <property type="entry name" value="TSP type-3 repeat"/>
    <property type="match status" value="1"/>
</dbReference>
<dbReference type="InterPro" id="IPR022409">
    <property type="entry name" value="PKD/Chitinase_dom"/>
</dbReference>
<dbReference type="CDD" id="cd01823">
    <property type="entry name" value="SEST_like"/>
    <property type="match status" value="1"/>
</dbReference>
<name>K7RJ62_ACIA4</name>
<dbReference type="InterPro" id="IPR035986">
    <property type="entry name" value="PKD_dom_sf"/>
</dbReference>
<keyword evidence="1" id="KW-1015">Disulfide bond</keyword>
<proteinExistence type="predicted"/>
<evidence type="ECO:0000313" key="4">
    <source>
        <dbReference type="EMBL" id="AFV87924.1"/>
    </source>
</evidence>
<evidence type="ECO:0000259" key="3">
    <source>
        <dbReference type="SMART" id="SM00089"/>
    </source>
</evidence>
<dbReference type="SUPFAM" id="SSF52266">
    <property type="entry name" value="SGNH hydrolase"/>
    <property type="match status" value="1"/>
</dbReference>
<dbReference type="PANTHER" id="PTHR37981:SF1">
    <property type="entry name" value="SGNH HYDROLASE-TYPE ESTERASE DOMAIN-CONTAINING PROTEIN"/>
    <property type="match status" value="1"/>
</dbReference>
<feature type="region of interest" description="Disordered" evidence="2">
    <location>
        <begin position="412"/>
        <end position="477"/>
    </location>
</feature>
<dbReference type="PATRIC" id="fig|1171373.8.peg.70"/>
<dbReference type="GO" id="GO:0005509">
    <property type="term" value="F:calcium ion binding"/>
    <property type="evidence" value="ECO:0007669"/>
    <property type="project" value="InterPro"/>
</dbReference>
<dbReference type="PANTHER" id="PTHR37981">
    <property type="entry name" value="LIPASE 2"/>
    <property type="match status" value="1"/>
</dbReference>
<dbReference type="SMART" id="SM00089">
    <property type="entry name" value="PKD"/>
    <property type="match status" value="1"/>
</dbReference>
<dbReference type="InterPro" id="IPR013783">
    <property type="entry name" value="Ig-like_fold"/>
</dbReference>
<feature type="domain" description="PKD/Chitinase" evidence="3">
    <location>
        <begin position="328"/>
        <end position="414"/>
    </location>
</feature>
<reference evidence="4 5" key="1">
    <citation type="journal article" date="2012" name="BMC Genomics">
        <title>The genome sequence of Propionibacterium acidipropionici provides insights into its biotechnological and industrial potential.</title>
        <authorList>
            <person name="Parizzi L.P."/>
            <person name="Grassi M.C."/>
            <person name="Llerena L.A."/>
            <person name="Carazzolle M.F."/>
            <person name="Queiroz V.L."/>
            <person name="Lunardi I."/>
            <person name="Zeidler A.F."/>
            <person name="Teixeira P.J."/>
            <person name="Mieczkowski P."/>
            <person name="Rincones J."/>
            <person name="Pereira G.A."/>
        </authorList>
    </citation>
    <scope>NUCLEOTIDE SEQUENCE [LARGE SCALE GENOMIC DNA]</scope>
    <source>
        <strain evidence="5">ATCC 4875 / DSM 20272 / JCM 6432 / NBRC 12425 / NCIMB 8070</strain>
    </source>
</reference>
<sequence length="477" mass="50614">MVRVALLGDSYSAGNGIRAGGYTFPGGYKGHGEYGSYQSDRNYASVLTKTLNSQVQGSTYQLTMLAHSGALLHNDPDDTNDKTVPEIGTQVGRMDPRTGLVLVTAGGNDLKFSTVVKTCIVLAYLSSGRCRQILDGDGSTKYPSLDDRLAGVRASTQALLARIQSRVTNPEQARVVLVGYPYLADADLHVFADYGVGPQLRAAQDRFTAMQKDLVASWNAGHTLQVVFVDTSTVFLSHETSSVLGNRNPKRWINEVLETAGDDYGLPGATTTSMASLDMNNWYHPKIIGHRQMAVRIYSSGAVKRSRAVIPGVDWSGLASVPEPPRVAADVMGSNIVKAGQQLSLDASSSFALEGRVTRYEWDLDGDGSYETSGSAPTVSVTYPSVRDVDVGLRVTTSTGLSATTVWGVSVTRDGDEVPDGQDNCPADPNPGQDDFDGDGIGDVCGPDPGWTLRGQDATTSEGSASGKAGGDDASRR</sequence>
<dbReference type="InterPro" id="IPR036514">
    <property type="entry name" value="SGNH_hydro_sf"/>
</dbReference>
<dbReference type="SUPFAM" id="SSF49299">
    <property type="entry name" value="PKD domain"/>
    <property type="match status" value="1"/>
</dbReference>
<dbReference type="GO" id="GO:0004806">
    <property type="term" value="F:triacylglycerol lipase activity"/>
    <property type="evidence" value="ECO:0007669"/>
    <property type="project" value="TreeGrafter"/>
</dbReference>
<evidence type="ECO:0000313" key="5">
    <source>
        <dbReference type="Proteomes" id="UP000000214"/>
    </source>
</evidence>
<dbReference type="eggNOG" id="COG2755">
    <property type="taxonomic scope" value="Bacteria"/>
</dbReference>
<dbReference type="HOGENOM" id="CLU_031283_0_0_11"/>
<dbReference type="STRING" id="1171373.PACID_00730"/>
<dbReference type="Gene3D" id="3.40.50.1110">
    <property type="entry name" value="SGNH hydrolase"/>
    <property type="match status" value="1"/>
</dbReference>
<protein>
    <submittedName>
        <fullName evidence="4">Thrombospondin type 3 repeat protein</fullName>
    </submittedName>
</protein>
<evidence type="ECO:0000256" key="2">
    <source>
        <dbReference type="SAM" id="MobiDB-lite"/>
    </source>
</evidence>
<dbReference type="InterPro" id="IPR028974">
    <property type="entry name" value="TSP_type-3_rpt"/>
</dbReference>
<evidence type="ECO:0000256" key="1">
    <source>
        <dbReference type="PIRSR" id="PIRSR637460-2"/>
    </source>
</evidence>
<feature type="disulfide bond" evidence="1">
    <location>
        <begin position="119"/>
        <end position="130"/>
    </location>
</feature>
<feature type="compositionally biased region" description="Low complexity" evidence="2">
    <location>
        <begin position="458"/>
        <end position="467"/>
    </location>
</feature>
<dbReference type="Proteomes" id="UP000000214">
    <property type="component" value="Chromosome"/>
</dbReference>
<dbReference type="Pfam" id="PF18911">
    <property type="entry name" value="PKD_4"/>
    <property type="match status" value="1"/>
</dbReference>
<dbReference type="GO" id="GO:0019433">
    <property type="term" value="P:triglyceride catabolic process"/>
    <property type="evidence" value="ECO:0007669"/>
    <property type="project" value="TreeGrafter"/>
</dbReference>
<dbReference type="eggNOG" id="COG3291">
    <property type="taxonomic scope" value="Bacteria"/>
</dbReference>
<dbReference type="EMBL" id="CP003493">
    <property type="protein sequence ID" value="AFV87924.1"/>
    <property type="molecule type" value="Genomic_DNA"/>
</dbReference>
<organism evidence="4 5">
    <name type="scientific">Acidipropionibacterium acidipropionici (strain ATCC 4875 / DSM 20272 / JCM 6432 / NBRC 12425 / NCIMB 8070 / 4)</name>
    <name type="common">Propionibacterium acidipropionici</name>
    <dbReference type="NCBI Taxonomy" id="1171373"/>
    <lineage>
        <taxon>Bacteria</taxon>
        <taxon>Bacillati</taxon>
        <taxon>Actinomycetota</taxon>
        <taxon>Actinomycetes</taxon>
        <taxon>Propionibacteriales</taxon>
        <taxon>Propionibacteriaceae</taxon>
        <taxon>Acidipropionibacterium</taxon>
    </lineage>
</organism>
<accession>K7RJ62</accession>
<dbReference type="KEGG" id="pbo:PACID_00730"/>
<gene>
    <name evidence="4" type="ordered locus">PACID_00730</name>
</gene>
<dbReference type="Gene3D" id="2.60.40.10">
    <property type="entry name" value="Immunoglobulins"/>
    <property type="match status" value="1"/>
</dbReference>
<dbReference type="AlphaFoldDB" id="K7RJ62"/>
<dbReference type="GO" id="GO:0005975">
    <property type="term" value="P:carbohydrate metabolic process"/>
    <property type="evidence" value="ECO:0007669"/>
    <property type="project" value="UniProtKB-ARBA"/>
</dbReference>
<dbReference type="InterPro" id="IPR000601">
    <property type="entry name" value="PKD_dom"/>
</dbReference>
<dbReference type="InterPro" id="IPR037460">
    <property type="entry name" value="SEST-like"/>
</dbReference>